<dbReference type="EMBL" id="NHYE01005237">
    <property type="protein sequence ID" value="PPQ75680.1"/>
    <property type="molecule type" value="Genomic_DNA"/>
</dbReference>
<dbReference type="OrthoDB" id="2979028at2759"/>
<evidence type="ECO:0000313" key="3">
    <source>
        <dbReference type="Proteomes" id="UP000284706"/>
    </source>
</evidence>
<dbReference type="Proteomes" id="UP000284706">
    <property type="component" value="Unassembled WGS sequence"/>
</dbReference>
<gene>
    <name evidence="2" type="ORF">CVT26_001858</name>
</gene>
<proteinExistence type="predicted"/>
<organism evidence="2 3">
    <name type="scientific">Gymnopilus dilepis</name>
    <dbReference type="NCBI Taxonomy" id="231916"/>
    <lineage>
        <taxon>Eukaryota</taxon>
        <taxon>Fungi</taxon>
        <taxon>Dikarya</taxon>
        <taxon>Basidiomycota</taxon>
        <taxon>Agaricomycotina</taxon>
        <taxon>Agaricomycetes</taxon>
        <taxon>Agaricomycetidae</taxon>
        <taxon>Agaricales</taxon>
        <taxon>Agaricineae</taxon>
        <taxon>Hymenogastraceae</taxon>
        <taxon>Gymnopilus</taxon>
    </lineage>
</organism>
<evidence type="ECO:0000313" key="2">
    <source>
        <dbReference type="EMBL" id="PPQ75680.1"/>
    </source>
</evidence>
<name>A0A409WB26_9AGAR</name>
<sequence length="481" mass="53143">MPTSAPQVHKLPHDILLSIFFANANEADIIPSDPEEEEWRDPDAPQHPLTTTRRSSQVCRAWRELILDSATLWGRLLDLDALHGQRANQQWREQVLRRAGGTAPLFTSLRILATAFLPEFSLLTAALSHMPLLEELSVFGCTGTTSLDALTLDQLLLPPHTPHIPLPRLRRLVVQGDLNTCFLLTKGIRPAAGCALKFESTCRAGDTISEDVLAALGGLFREYFAGYLGRYDAPDTEWAFYVEVPKPMVRIRLKSGRSDWPCVFLVSWYTSFSIRSGDVVQGLFFPSPSTLSPSRASAEPFDLLARFASIEHLRFWSRVTLDSAKPVVRDVLASFTSMKTLEARGVDLSFIFLPLAPDPLQLLPTADVNTTSTSSANEIGSDQHLFPSAASSPSISKFPALHTITWSDSICTSDFASTVLPILHARVEAGCKLRMLEFSRPLDNSMGNDKFEALVGECVGPLVGRVRWREGEDVVDLWAEG</sequence>
<reference evidence="2 3" key="1">
    <citation type="journal article" date="2018" name="Evol. Lett.">
        <title>Horizontal gene cluster transfer increased hallucinogenic mushroom diversity.</title>
        <authorList>
            <person name="Reynolds H.T."/>
            <person name="Vijayakumar V."/>
            <person name="Gluck-Thaler E."/>
            <person name="Korotkin H.B."/>
            <person name="Matheny P.B."/>
            <person name="Slot J.C."/>
        </authorList>
    </citation>
    <scope>NUCLEOTIDE SEQUENCE [LARGE SCALE GENOMIC DNA]</scope>
    <source>
        <strain evidence="2 3">SRW20</strain>
    </source>
</reference>
<dbReference type="Gene3D" id="1.20.1280.50">
    <property type="match status" value="1"/>
</dbReference>
<evidence type="ECO:0000256" key="1">
    <source>
        <dbReference type="SAM" id="MobiDB-lite"/>
    </source>
</evidence>
<comment type="caution">
    <text evidence="2">The sequence shown here is derived from an EMBL/GenBank/DDBJ whole genome shotgun (WGS) entry which is preliminary data.</text>
</comment>
<protein>
    <submittedName>
        <fullName evidence="2">Uncharacterized protein</fullName>
    </submittedName>
</protein>
<dbReference type="AlphaFoldDB" id="A0A409WB26"/>
<feature type="region of interest" description="Disordered" evidence="1">
    <location>
        <begin position="32"/>
        <end position="53"/>
    </location>
</feature>
<keyword evidence="3" id="KW-1185">Reference proteome</keyword>
<dbReference type="InParanoid" id="A0A409WB26"/>
<accession>A0A409WB26</accession>